<dbReference type="Proteomes" id="UP000777482">
    <property type="component" value="Unassembled WGS sequence"/>
</dbReference>
<dbReference type="Gene3D" id="2.30.30.140">
    <property type="match status" value="2"/>
</dbReference>
<dbReference type="EMBL" id="PUHQ01000051">
    <property type="protein sequence ID" value="KAG0659706.1"/>
    <property type="molecule type" value="Genomic_DNA"/>
</dbReference>
<evidence type="ECO:0000256" key="1">
    <source>
        <dbReference type="SAM" id="MobiDB-lite"/>
    </source>
</evidence>
<gene>
    <name evidence="3" type="ORF">C6P46_005065</name>
</gene>
<dbReference type="InterPro" id="IPR010750">
    <property type="entry name" value="SGF29_tudor-like_dom"/>
</dbReference>
<dbReference type="PANTHER" id="PTHR21539:SF0">
    <property type="entry name" value="SAGA-ASSOCIATED FACTOR 29"/>
    <property type="match status" value="1"/>
</dbReference>
<feature type="region of interest" description="Disordered" evidence="1">
    <location>
        <begin position="150"/>
        <end position="177"/>
    </location>
</feature>
<evidence type="ECO:0000259" key="2">
    <source>
        <dbReference type="PROSITE" id="PS51518"/>
    </source>
</evidence>
<dbReference type="InterPro" id="IPR047288">
    <property type="entry name" value="Tudor_SGF29_rpt1"/>
</dbReference>
<dbReference type="CDD" id="cd20393">
    <property type="entry name" value="Tudor_SGF29_rpt1"/>
    <property type="match status" value="1"/>
</dbReference>
<evidence type="ECO:0000313" key="4">
    <source>
        <dbReference type="Proteomes" id="UP000777482"/>
    </source>
</evidence>
<keyword evidence="4" id="KW-1185">Reference proteome</keyword>
<dbReference type="InterPro" id="IPR037802">
    <property type="entry name" value="SGF29"/>
</dbReference>
<organism evidence="3 4">
    <name type="scientific">Rhodotorula mucilaginosa</name>
    <name type="common">Yeast</name>
    <name type="synonym">Rhodotorula rubra</name>
    <dbReference type="NCBI Taxonomy" id="5537"/>
    <lineage>
        <taxon>Eukaryota</taxon>
        <taxon>Fungi</taxon>
        <taxon>Dikarya</taxon>
        <taxon>Basidiomycota</taxon>
        <taxon>Pucciniomycotina</taxon>
        <taxon>Microbotryomycetes</taxon>
        <taxon>Sporidiobolales</taxon>
        <taxon>Sporidiobolaceae</taxon>
        <taxon>Rhodotorula</taxon>
    </lineage>
</organism>
<dbReference type="PANTHER" id="PTHR21539">
    <property type="entry name" value="SAGA-ASSOCIATED FACTOR 29"/>
    <property type="match status" value="1"/>
</dbReference>
<dbReference type="PROSITE" id="PS51518">
    <property type="entry name" value="SGF29_C"/>
    <property type="match status" value="1"/>
</dbReference>
<feature type="region of interest" description="Disordered" evidence="1">
    <location>
        <begin position="90"/>
        <end position="133"/>
    </location>
</feature>
<dbReference type="GO" id="GO:0000124">
    <property type="term" value="C:SAGA complex"/>
    <property type="evidence" value="ECO:0007669"/>
    <property type="project" value="InterPro"/>
</dbReference>
<reference evidence="3 4" key="1">
    <citation type="submission" date="2020-11" db="EMBL/GenBank/DDBJ databases">
        <title>Kefir isolates.</title>
        <authorList>
            <person name="Marcisauskas S."/>
            <person name="Kim Y."/>
            <person name="Blasche S."/>
        </authorList>
    </citation>
    <scope>NUCLEOTIDE SEQUENCE [LARGE SCALE GENOMIC DNA]</scope>
    <source>
        <strain evidence="3 4">KR</strain>
    </source>
</reference>
<dbReference type="OrthoDB" id="10265994at2759"/>
<comment type="caution">
    <text evidence="3">The sequence shown here is derived from an EMBL/GenBank/DDBJ whole genome shotgun (WGS) entry which is preliminary data.</text>
</comment>
<proteinExistence type="predicted"/>
<feature type="compositionally biased region" description="Low complexity" evidence="1">
    <location>
        <begin position="110"/>
        <end position="125"/>
    </location>
</feature>
<dbReference type="Pfam" id="PF07039">
    <property type="entry name" value="SGF29_Tudor"/>
    <property type="match status" value="1"/>
</dbReference>
<sequence>MGPLDPMQLTAQVRESLKACLMHSAAISATASTANRLQGEAAQDRPLGELGEQLDQVNAVLGQQSQDEIRKIDETVALIDALEALYQAPTRESTPAKARPPLTKKRKTDSSASRAGSPTSSAAASPMPMYGHAGSPPAPVAAVLPRAQSVKPSPAAAPQPLPIAPAPIAKKPTAKSRKDALLAQLPLRPGRTIAVKESKKASASGPASDNYILGRIVQCLQGDKNRYSVEDVDYDPANPTPEGGKWNTTLKSIIPLPEKGDERTYPDYDFPPGSLVLACYPETTSFYRATVESGPHTLTFGTGKKKGIQKTYRLTFDDDDGQLRDVPIELVCDPTPI</sequence>
<dbReference type="AlphaFoldDB" id="A0A9P7B5U2"/>
<protein>
    <recommendedName>
        <fullName evidence="2">SGF29 C-terminal domain-containing protein</fullName>
    </recommendedName>
</protein>
<feature type="compositionally biased region" description="Pro residues" evidence="1">
    <location>
        <begin position="155"/>
        <end position="165"/>
    </location>
</feature>
<evidence type="ECO:0000313" key="3">
    <source>
        <dbReference type="EMBL" id="KAG0659706.1"/>
    </source>
</evidence>
<name>A0A9P7B5U2_RHOMI</name>
<accession>A0A9P7B5U2</accession>
<feature type="domain" description="SGF29 C-terminal" evidence="2">
    <location>
        <begin position="183"/>
        <end position="337"/>
    </location>
</feature>